<evidence type="ECO:0000256" key="1">
    <source>
        <dbReference type="ARBA" id="ARBA00022679"/>
    </source>
</evidence>
<dbReference type="AlphaFoldDB" id="A0A0P1P2A4"/>
<dbReference type="EMBL" id="CZVI01000073">
    <property type="protein sequence ID" value="CUS95423.1"/>
    <property type="molecule type" value="Genomic_DNA"/>
</dbReference>
<dbReference type="PANTHER" id="PTHR12283:SF6">
    <property type="entry name" value="GLUTAMINYL-PEPTIDE CYCLOTRANSFERASE-RELATED"/>
    <property type="match status" value="1"/>
</dbReference>
<accession>A0A0P1MSP3</accession>
<organism evidence="5 6">
    <name type="scientific">Candidatus Kryptonium thompsonii</name>
    <dbReference type="NCBI Taxonomy" id="1633631"/>
    <lineage>
        <taxon>Bacteria</taxon>
        <taxon>Pseudomonadati</taxon>
        <taxon>Candidatus Kryptoniota</taxon>
        <taxon>Candidatus Kryptonium</taxon>
    </lineage>
</organism>
<dbReference type="InterPro" id="IPR007484">
    <property type="entry name" value="Peptidase_M28"/>
</dbReference>
<dbReference type="PANTHER" id="PTHR12283">
    <property type="entry name" value="GLUTAMINYL-PEPTIDE CYCLOTRANSFERASE"/>
    <property type="match status" value="1"/>
</dbReference>
<evidence type="ECO:0000256" key="2">
    <source>
        <dbReference type="ARBA" id="ARBA00023315"/>
    </source>
</evidence>
<keyword evidence="7" id="KW-1185">Reference proteome</keyword>
<accession>A0A0P1MJQ0</accession>
<evidence type="ECO:0000313" key="4">
    <source>
        <dbReference type="EMBL" id="CUS95423.1"/>
    </source>
</evidence>
<dbReference type="Proteomes" id="UP000182200">
    <property type="component" value="Unassembled WGS sequence"/>
</dbReference>
<accession>A0A0P1LLR6</accession>
<keyword evidence="2" id="KW-0012">Acyltransferase</keyword>
<evidence type="ECO:0000313" key="7">
    <source>
        <dbReference type="Proteomes" id="UP000182200"/>
    </source>
</evidence>
<keyword evidence="1" id="KW-0808">Transferase</keyword>
<dbReference type="GO" id="GO:0008270">
    <property type="term" value="F:zinc ion binding"/>
    <property type="evidence" value="ECO:0007669"/>
    <property type="project" value="TreeGrafter"/>
</dbReference>
<dbReference type="SUPFAM" id="SSF53187">
    <property type="entry name" value="Zn-dependent exopeptidases"/>
    <property type="match status" value="1"/>
</dbReference>
<dbReference type="GO" id="GO:0016603">
    <property type="term" value="F:glutaminyl-peptide cyclotransferase activity"/>
    <property type="evidence" value="ECO:0007669"/>
    <property type="project" value="TreeGrafter"/>
</dbReference>
<proteinExistence type="predicted"/>
<feature type="domain" description="Peptidase M28" evidence="3">
    <location>
        <begin position="99"/>
        <end position="305"/>
    </location>
</feature>
<reference evidence="5" key="2">
    <citation type="submission" date="2015-11" db="EMBL/GenBank/DDBJ databases">
        <authorList>
            <person name="Zhang Y."/>
            <person name="Guo Z."/>
        </authorList>
    </citation>
    <scope>NUCLEOTIDE SEQUENCE [LARGE SCALE GENOMIC DNA]</scope>
    <source>
        <strain evidence="5">JGI-4</strain>
    </source>
</reference>
<dbReference type="Gene3D" id="3.40.630.10">
    <property type="entry name" value="Zn peptidases"/>
    <property type="match status" value="1"/>
</dbReference>
<evidence type="ECO:0000259" key="3">
    <source>
        <dbReference type="Pfam" id="PF04389"/>
    </source>
</evidence>
<dbReference type="Proteomes" id="UP000182011">
    <property type="component" value="Unassembled WGS sequence"/>
</dbReference>
<evidence type="ECO:0000313" key="6">
    <source>
        <dbReference type="Proteomes" id="UP000182011"/>
    </source>
</evidence>
<dbReference type="RefSeq" id="WP_047134066.1">
    <property type="nucleotide sequence ID" value="NZ_CZVI01000073.1"/>
</dbReference>
<dbReference type="InterPro" id="IPR040234">
    <property type="entry name" value="QC/QCL"/>
</dbReference>
<sequence length="316" mass="35947">MHRILPFILLIFILSCNFEKKTEQKEVKPQAIISVPDFDENSAFEYLTKQVSFGPRVPNSKAHEECKNFLISEISKYADAVNVQNFTHNYLGKTFKLSNIIASFNLKSGFRILLCAHWDSRPYADEEKEPSKRIQPVPGANDGASGVAVLLEIARILKDNPPPIGIDIVFFDGEDLGIAGDLDNFCIGSKYFAKNKSVNYSPQFGILLDMVGDKDLQIFKERNSVEYAPDVVEYVWGIARELEISEFRDQVKYDVYDDHIPLNEAGIRTIDIIDFDYPYWHTTEDTPDKCSPQSLKKVGSVILNLIYKYKANVAER</sequence>
<gene>
    <name evidence="5" type="ORF">JGI4_00534</name>
    <name evidence="4" type="ORF">JGI8_02160</name>
</gene>
<dbReference type="EMBL" id="FAOP01000003">
    <property type="protein sequence ID" value="CUU02528.1"/>
    <property type="molecule type" value="Genomic_DNA"/>
</dbReference>
<accession>A0A0P1LHX6</accession>
<evidence type="ECO:0000313" key="5">
    <source>
        <dbReference type="EMBL" id="CUU02528.1"/>
    </source>
</evidence>
<name>A0A0P1P2A4_9BACT</name>
<dbReference type="STRING" id="1633631.GCA_001442925_00534"/>
<accession>A0A0S4MU75</accession>
<dbReference type="Pfam" id="PF04389">
    <property type="entry name" value="Peptidase_M28"/>
    <property type="match status" value="1"/>
</dbReference>
<reference evidence="6 7" key="1">
    <citation type="submission" date="2015-11" db="EMBL/GenBank/DDBJ databases">
        <authorList>
            <person name="Varghese N."/>
        </authorList>
    </citation>
    <scope>NUCLEOTIDE SEQUENCE [LARGE SCALE GENOMIC DNA]</scope>
    <source>
        <strain evidence="4 7">JGI-8</strain>
    </source>
</reference>
<dbReference type="PROSITE" id="PS51257">
    <property type="entry name" value="PROKAR_LIPOPROTEIN"/>
    <property type="match status" value="1"/>
</dbReference>
<protein>
    <submittedName>
        <fullName evidence="5">Peptidase family M28</fullName>
    </submittedName>
</protein>
<accession>A0A0P1P2A4</accession>